<dbReference type="AlphaFoldDB" id="A0A7G6VUJ6"/>
<name>A0A7G6VUJ6_9SPHN</name>
<reference evidence="1 2" key="1">
    <citation type="submission" date="2020-08" db="EMBL/GenBank/DDBJ databases">
        <authorList>
            <person name="Liu G."/>
            <person name="Sun C."/>
        </authorList>
    </citation>
    <scope>NUCLEOTIDE SEQUENCE [LARGE SCALE GENOMIC DNA]</scope>
    <source>
        <strain evidence="1 2">OT19</strain>
    </source>
</reference>
<proteinExistence type="predicted"/>
<accession>A0A7G6VUJ6</accession>
<organism evidence="1 2">
    <name type="scientific">Croceicoccus marinus</name>
    <dbReference type="NCBI Taxonomy" id="450378"/>
    <lineage>
        <taxon>Bacteria</taxon>
        <taxon>Pseudomonadati</taxon>
        <taxon>Pseudomonadota</taxon>
        <taxon>Alphaproteobacteria</taxon>
        <taxon>Sphingomonadales</taxon>
        <taxon>Erythrobacteraceae</taxon>
        <taxon>Croceicoccus</taxon>
    </lineage>
</organism>
<sequence>MNKFEQRMHAFSRAKAEYDLRYVEMVEAGGDCDAIDHLCDAQTEAMDVLLLTPAEEAWQLNHKMRVILAEDAVNNYYLAKPILALLADDIRRLTMGVAA</sequence>
<evidence type="ECO:0000313" key="2">
    <source>
        <dbReference type="Proteomes" id="UP000515297"/>
    </source>
</evidence>
<evidence type="ECO:0000313" key="1">
    <source>
        <dbReference type="EMBL" id="QNE05411.1"/>
    </source>
</evidence>
<dbReference type="RefSeq" id="WP_185884517.1">
    <property type="nucleotide sequence ID" value="NZ_CP060052.1"/>
</dbReference>
<dbReference type="Proteomes" id="UP000515297">
    <property type="component" value="Chromosome"/>
</dbReference>
<protein>
    <submittedName>
        <fullName evidence="1">Uncharacterized protein</fullName>
    </submittedName>
</protein>
<dbReference type="EMBL" id="CP060052">
    <property type="protein sequence ID" value="QNE05411.1"/>
    <property type="molecule type" value="Genomic_DNA"/>
</dbReference>
<gene>
    <name evidence="1" type="ORF">H4O24_01490</name>
</gene>